<gene>
    <name evidence="2" type="ORF">bsdtb5_30270</name>
</gene>
<dbReference type="EMBL" id="AP024169">
    <property type="protein sequence ID" value="BCN31732.1"/>
    <property type="molecule type" value="Genomic_DNA"/>
</dbReference>
<dbReference type="KEGG" id="ahb:bsdtb5_30270"/>
<evidence type="ECO:0000313" key="2">
    <source>
        <dbReference type="EMBL" id="BCN31732.1"/>
    </source>
</evidence>
<proteinExistence type="predicted"/>
<evidence type="ECO:0008006" key="4">
    <source>
        <dbReference type="Google" id="ProtNLM"/>
    </source>
</evidence>
<keyword evidence="3" id="KW-1185">Reference proteome</keyword>
<dbReference type="InterPro" id="IPR010897">
    <property type="entry name" value="Spore_II_P"/>
</dbReference>
<keyword evidence="1" id="KW-0472">Membrane</keyword>
<evidence type="ECO:0000256" key="1">
    <source>
        <dbReference type="SAM" id="Phobius"/>
    </source>
</evidence>
<dbReference type="NCBIfam" id="TIGR02867">
    <property type="entry name" value="spore_II_P"/>
    <property type="match status" value="1"/>
</dbReference>
<dbReference type="Proteomes" id="UP000595897">
    <property type="component" value="Chromosome"/>
</dbReference>
<dbReference type="AlphaFoldDB" id="A0A7R7IDN4"/>
<dbReference type="Pfam" id="PF07454">
    <property type="entry name" value="SpoIIP"/>
    <property type="match status" value="1"/>
</dbReference>
<protein>
    <recommendedName>
        <fullName evidence="4">Stage II sporulation protein P</fullName>
    </recommendedName>
</protein>
<feature type="transmembrane region" description="Helical" evidence="1">
    <location>
        <begin position="7"/>
        <end position="29"/>
    </location>
</feature>
<sequence length="436" mass="49655">MKRNQRILIKCLYSFVWLFISIMCIYVFMKAYSVFASKDIRQTFRELGNEITLDIGMSVVNASSPVAKYEVANRDSNNKNNKSFFYHIMSVFPINQYVMTDVIKGGYDAKSDSFYNLFKDTYLASNFSDEFGIMHQASTDNDEITGDVSLITGDSYYETEGTNNMEEDDGSILTSATSIKYSLKKLSDFSFLKKTFYIGEASPYLTKNDISVNKLLKKDMTMKTNSDKPQILIYHTHSQEAFRDSKSGDEEDTVVGVGECLAKILRNKYGINVIHDTTKFDIVNGRENRNLAYNAVADKLPTILKENPSIEVLIDLHRDEGNKRVVTINGVKMAQAMFFNGLSRNSKGPIDYLYNPNQEENLAFSLKMKLKADELFPNFAKKIYLKPLRFNLHFKPKSLLIELGTNNNTVEEAKNAMEPLAKVLYQVLTGEDNEDE</sequence>
<name>A0A7R7IDN4_9FIRM</name>
<organism evidence="2 3">
    <name type="scientific">Anaeromicropila herbilytica</name>
    <dbReference type="NCBI Taxonomy" id="2785025"/>
    <lineage>
        <taxon>Bacteria</taxon>
        <taxon>Bacillati</taxon>
        <taxon>Bacillota</taxon>
        <taxon>Clostridia</taxon>
        <taxon>Lachnospirales</taxon>
        <taxon>Lachnospiraceae</taxon>
        <taxon>Anaeromicropila</taxon>
    </lineage>
</organism>
<evidence type="ECO:0000313" key="3">
    <source>
        <dbReference type="Proteomes" id="UP000595897"/>
    </source>
</evidence>
<keyword evidence="1" id="KW-0812">Transmembrane</keyword>
<dbReference type="RefSeq" id="WP_271712829.1">
    <property type="nucleotide sequence ID" value="NZ_AP024169.1"/>
</dbReference>
<reference evidence="2 3" key="1">
    <citation type="submission" date="2020-11" db="EMBL/GenBank/DDBJ databases">
        <title>Draft genome sequencing of a Lachnospiraceae strain isolated from anoxic soil subjected to BSD treatment.</title>
        <authorList>
            <person name="Uek A."/>
            <person name="Tonouchi A."/>
        </authorList>
    </citation>
    <scope>NUCLEOTIDE SEQUENCE [LARGE SCALE GENOMIC DNA]</scope>
    <source>
        <strain evidence="2 3">TB5</strain>
    </source>
</reference>
<accession>A0A7R7IDN4</accession>
<keyword evidence="1" id="KW-1133">Transmembrane helix</keyword>